<evidence type="ECO:0000256" key="1">
    <source>
        <dbReference type="SAM" id="MobiDB-lite"/>
    </source>
</evidence>
<dbReference type="SMART" id="SM00727">
    <property type="entry name" value="STI1"/>
    <property type="match status" value="2"/>
</dbReference>
<feature type="compositionally biased region" description="Low complexity" evidence="1">
    <location>
        <begin position="336"/>
        <end position="364"/>
    </location>
</feature>
<dbReference type="GO" id="GO:0005829">
    <property type="term" value="C:cytosol"/>
    <property type="evidence" value="ECO:0007669"/>
    <property type="project" value="TreeGrafter"/>
</dbReference>
<dbReference type="InterPro" id="IPR000626">
    <property type="entry name" value="Ubiquitin-like_dom"/>
</dbReference>
<evidence type="ECO:0000259" key="3">
    <source>
        <dbReference type="PROSITE" id="PS50053"/>
    </source>
</evidence>
<organism evidence="4 5">
    <name type="scientific">Catenaria anguillulae PL171</name>
    <dbReference type="NCBI Taxonomy" id="765915"/>
    <lineage>
        <taxon>Eukaryota</taxon>
        <taxon>Fungi</taxon>
        <taxon>Fungi incertae sedis</taxon>
        <taxon>Blastocladiomycota</taxon>
        <taxon>Blastocladiomycetes</taxon>
        <taxon>Blastocladiales</taxon>
        <taxon>Catenariaceae</taxon>
        <taxon>Catenaria</taxon>
    </lineage>
</organism>
<feature type="compositionally biased region" description="Low complexity" evidence="1">
    <location>
        <begin position="430"/>
        <end position="446"/>
    </location>
</feature>
<evidence type="ECO:0000259" key="2">
    <source>
        <dbReference type="PROSITE" id="PS50030"/>
    </source>
</evidence>
<feature type="region of interest" description="Disordered" evidence="1">
    <location>
        <begin position="539"/>
        <end position="558"/>
    </location>
</feature>
<evidence type="ECO:0000313" key="5">
    <source>
        <dbReference type="Proteomes" id="UP000193411"/>
    </source>
</evidence>
<dbReference type="Pfam" id="PF00240">
    <property type="entry name" value="ubiquitin"/>
    <property type="match status" value="1"/>
</dbReference>
<dbReference type="InterPro" id="IPR015940">
    <property type="entry name" value="UBA"/>
</dbReference>
<dbReference type="AlphaFoldDB" id="A0A1Y2HWP0"/>
<dbReference type="GO" id="GO:0031593">
    <property type="term" value="F:polyubiquitin modification-dependent protein binding"/>
    <property type="evidence" value="ECO:0007669"/>
    <property type="project" value="TreeGrafter"/>
</dbReference>
<name>A0A1Y2HWP0_9FUNG</name>
<dbReference type="SMART" id="SM00213">
    <property type="entry name" value="UBQ"/>
    <property type="match status" value="1"/>
</dbReference>
<dbReference type="SMART" id="SM00165">
    <property type="entry name" value="UBA"/>
    <property type="match status" value="1"/>
</dbReference>
<accession>A0A1Y2HWP0</accession>
<evidence type="ECO:0008006" key="6">
    <source>
        <dbReference type="Google" id="ProtNLM"/>
    </source>
</evidence>
<feature type="domain" description="UBA" evidence="2">
    <location>
        <begin position="493"/>
        <end position="536"/>
    </location>
</feature>
<reference evidence="4 5" key="1">
    <citation type="submission" date="2016-07" db="EMBL/GenBank/DDBJ databases">
        <title>Pervasive Adenine N6-methylation of Active Genes in Fungi.</title>
        <authorList>
            <consortium name="DOE Joint Genome Institute"/>
            <person name="Mondo S.J."/>
            <person name="Dannebaum R.O."/>
            <person name="Kuo R.C."/>
            <person name="Labutti K."/>
            <person name="Haridas S."/>
            <person name="Kuo A."/>
            <person name="Salamov A."/>
            <person name="Ahrendt S.R."/>
            <person name="Lipzen A."/>
            <person name="Sullivan W."/>
            <person name="Andreopoulos W.B."/>
            <person name="Clum A."/>
            <person name="Lindquist E."/>
            <person name="Daum C."/>
            <person name="Ramamoorthy G.K."/>
            <person name="Gryganskyi A."/>
            <person name="Culley D."/>
            <person name="Magnuson J.K."/>
            <person name="James T.Y."/>
            <person name="O'Malley M.A."/>
            <person name="Stajich J.E."/>
            <person name="Spatafora J.W."/>
            <person name="Visel A."/>
            <person name="Grigoriev I.V."/>
        </authorList>
    </citation>
    <scope>NUCLEOTIDE SEQUENCE [LARGE SCALE GENOMIC DNA]</scope>
    <source>
        <strain evidence="4 5">PL171</strain>
    </source>
</reference>
<feature type="compositionally biased region" description="Polar residues" evidence="1">
    <location>
        <begin position="380"/>
        <end position="408"/>
    </location>
</feature>
<dbReference type="GO" id="GO:0006511">
    <property type="term" value="P:ubiquitin-dependent protein catabolic process"/>
    <property type="evidence" value="ECO:0007669"/>
    <property type="project" value="TreeGrafter"/>
</dbReference>
<dbReference type="FunFam" id="1.10.260.100:FF:000001">
    <property type="entry name" value="Ubiquilin 1"/>
    <property type="match status" value="1"/>
</dbReference>
<dbReference type="Gene3D" id="1.10.8.10">
    <property type="entry name" value="DNA helicase RuvA subunit, C-terminal domain"/>
    <property type="match status" value="1"/>
</dbReference>
<sequence length="558" mass="58748">MSTLTSPELDPENLNVLNLHVRTPDGTRHPLQVAADSTLADLRVLVLFATGIPEHRQKLVYAGRVLVPDLDDHQDGNNTPVCTRFGLRSGGTLYLVVLPDTPLAPPPTTASMVPTPGAKPASHMSSSPNEQLAAAMSPMMDSLLSTNPDLLHSMLMMDPRMRQLANAHPDLARMLRDPAFMRQMLSTSRNPKAMKEMQRNQDRALANLETIPGGFMALQRMYKQTAGALDSALGAPRQSEEEEQRRSERLARRLGVERVEVGELNTRALPNPWAAPMPASAPAMPPGSMPGMAPGMMRAAASMLARGGVRSAPSSPAGPANSVQSPTAPVRRRSIRVSITRRSASPGSSSPGADTPSSPPASDTLTINLSNSPPPAAAGGQQQRPMLRSSDASALPTRSSATSPTRQLRVNIVRRSSLGPPSPTSQSAPVAATTGATGVDRPASPSANASISSLLAFARQHGASITFSTHDQPPAQATSTPLVQPMSQATPAALQETFPAQLQHMLDMGFDRALSASALVQAKGDLDAAVELVVARMGAREEQAGKDTTSGEEGASVE</sequence>
<dbReference type="Gene3D" id="3.10.20.90">
    <property type="entry name" value="Phosphatidylinositol 3-kinase Catalytic Subunit, Chain A, domain 1"/>
    <property type="match status" value="1"/>
</dbReference>
<dbReference type="Pfam" id="PF00627">
    <property type="entry name" value="UBA"/>
    <property type="match status" value="1"/>
</dbReference>
<proteinExistence type="predicted"/>
<dbReference type="PROSITE" id="PS50030">
    <property type="entry name" value="UBA"/>
    <property type="match status" value="1"/>
</dbReference>
<dbReference type="PROSITE" id="PS50053">
    <property type="entry name" value="UBIQUITIN_2"/>
    <property type="match status" value="1"/>
</dbReference>
<dbReference type="InterPro" id="IPR015496">
    <property type="entry name" value="Ubiquilin"/>
</dbReference>
<gene>
    <name evidence="4" type="ORF">BCR44DRAFT_33965</name>
</gene>
<feature type="region of interest" description="Disordered" evidence="1">
    <location>
        <begin position="304"/>
        <end position="446"/>
    </location>
</feature>
<keyword evidence="5" id="KW-1185">Reference proteome</keyword>
<dbReference type="PANTHER" id="PTHR10677:SF3">
    <property type="entry name" value="FI07626P-RELATED"/>
    <property type="match status" value="1"/>
</dbReference>
<feature type="compositionally biased region" description="Low complexity" evidence="1">
    <location>
        <begin position="304"/>
        <end position="320"/>
    </location>
</feature>
<dbReference type="OrthoDB" id="267397at2759"/>
<dbReference type="PANTHER" id="PTHR10677">
    <property type="entry name" value="UBIQUILIN"/>
    <property type="match status" value="1"/>
</dbReference>
<dbReference type="CDD" id="cd14270">
    <property type="entry name" value="UBA"/>
    <property type="match status" value="1"/>
</dbReference>
<dbReference type="STRING" id="765915.A0A1Y2HWP0"/>
<dbReference type="Gene3D" id="1.10.260.100">
    <property type="match status" value="1"/>
</dbReference>
<dbReference type="SUPFAM" id="SSF54236">
    <property type="entry name" value="Ubiquitin-like"/>
    <property type="match status" value="1"/>
</dbReference>
<dbReference type="Proteomes" id="UP000193411">
    <property type="component" value="Unassembled WGS sequence"/>
</dbReference>
<dbReference type="SUPFAM" id="SSF46934">
    <property type="entry name" value="UBA-like"/>
    <property type="match status" value="1"/>
</dbReference>
<dbReference type="EMBL" id="MCFL01000009">
    <property type="protein sequence ID" value="ORZ38171.1"/>
    <property type="molecule type" value="Genomic_DNA"/>
</dbReference>
<dbReference type="InterPro" id="IPR006636">
    <property type="entry name" value="STI1_HS-bd"/>
</dbReference>
<dbReference type="CDD" id="cd17039">
    <property type="entry name" value="Ubl_ubiquitin_like"/>
    <property type="match status" value="1"/>
</dbReference>
<feature type="domain" description="Ubiquitin-like" evidence="3">
    <location>
        <begin position="17"/>
        <end position="66"/>
    </location>
</feature>
<dbReference type="Pfam" id="PF23195">
    <property type="entry name" value="UBQLN1"/>
    <property type="match status" value="1"/>
</dbReference>
<protein>
    <recommendedName>
        <fullName evidence="6">UBA domain-containing protein</fullName>
    </recommendedName>
</protein>
<dbReference type="InterPro" id="IPR029071">
    <property type="entry name" value="Ubiquitin-like_domsf"/>
</dbReference>
<evidence type="ECO:0000313" key="4">
    <source>
        <dbReference type="EMBL" id="ORZ38171.1"/>
    </source>
</evidence>
<dbReference type="InterPro" id="IPR009060">
    <property type="entry name" value="UBA-like_sf"/>
</dbReference>
<comment type="caution">
    <text evidence="4">The sequence shown here is derived from an EMBL/GenBank/DDBJ whole genome shotgun (WGS) entry which is preliminary data.</text>
</comment>